<dbReference type="AlphaFoldDB" id="A0AAE1UN50"/>
<name>A0AAE1UN50_9EUCA</name>
<reference evidence="1" key="1">
    <citation type="submission" date="2023-11" db="EMBL/GenBank/DDBJ databases">
        <title>Genome assemblies of two species of porcelain crab, Petrolisthes cinctipes and Petrolisthes manimaculis (Anomura: Porcellanidae).</title>
        <authorList>
            <person name="Angst P."/>
        </authorList>
    </citation>
    <scope>NUCLEOTIDE SEQUENCE</scope>
    <source>
        <strain evidence="1">PB745_02</strain>
        <tissue evidence="1">Gill</tissue>
    </source>
</reference>
<evidence type="ECO:0000313" key="2">
    <source>
        <dbReference type="Proteomes" id="UP001292094"/>
    </source>
</evidence>
<keyword evidence="2" id="KW-1185">Reference proteome</keyword>
<gene>
    <name evidence="1" type="ORF">Pmani_005219</name>
</gene>
<sequence length="124" mass="13761">MGEMNILVTVNIPVHQKVLTNHKTFTVFDAARLVGYIYECLPSPPIRTLLNETSTLINRHMQLTKPEKKIAASSSSQVSQLPRLRSHSFLVSGLTASSSQVSQLPRLRSHSFLVSGLTASDHYM</sequence>
<comment type="caution">
    <text evidence="1">The sequence shown here is derived from an EMBL/GenBank/DDBJ whole genome shotgun (WGS) entry which is preliminary data.</text>
</comment>
<accession>A0AAE1UN50</accession>
<dbReference type="EMBL" id="JAWZYT010000375">
    <property type="protein sequence ID" value="KAK4324124.1"/>
    <property type="molecule type" value="Genomic_DNA"/>
</dbReference>
<dbReference type="Proteomes" id="UP001292094">
    <property type="component" value="Unassembled WGS sequence"/>
</dbReference>
<proteinExistence type="predicted"/>
<organism evidence="1 2">
    <name type="scientific">Petrolisthes manimaculis</name>
    <dbReference type="NCBI Taxonomy" id="1843537"/>
    <lineage>
        <taxon>Eukaryota</taxon>
        <taxon>Metazoa</taxon>
        <taxon>Ecdysozoa</taxon>
        <taxon>Arthropoda</taxon>
        <taxon>Crustacea</taxon>
        <taxon>Multicrustacea</taxon>
        <taxon>Malacostraca</taxon>
        <taxon>Eumalacostraca</taxon>
        <taxon>Eucarida</taxon>
        <taxon>Decapoda</taxon>
        <taxon>Pleocyemata</taxon>
        <taxon>Anomura</taxon>
        <taxon>Galatheoidea</taxon>
        <taxon>Porcellanidae</taxon>
        <taxon>Petrolisthes</taxon>
    </lineage>
</organism>
<protein>
    <submittedName>
        <fullName evidence="1">Uncharacterized protein</fullName>
    </submittedName>
</protein>
<evidence type="ECO:0000313" key="1">
    <source>
        <dbReference type="EMBL" id="KAK4324124.1"/>
    </source>
</evidence>